<name>A0ABV2QI19_9BURK</name>
<feature type="transmembrane region" description="Helical" evidence="2">
    <location>
        <begin position="20"/>
        <end position="42"/>
    </location>
</feature>
<reference evidence="3 4" key="1">
    <citation type="submission" date="2024-06" db="EMBL/GenBank/DDBJ databases">
        <title>Sorghum-associated microbial communities from plants grown in Nebraska, USA.</title>
        <authorList>
            <person name="Schachtman D."/>
        </authorList>
    </citation>
    <scope>NUCLEOTIDE SEQUENCE [LARGE SCALE GENOMIC DNA]</scope>
    <source>
        <strain evidence="3 4">2709</strain>
    </source>
</reference>
<organism evidence="3 4">
    <name type="scientific">Ottowia thiooxydans</name>
    <dbReference type="NCBI Taxonomy" id="219182"/>
    <lineage>
        <taxon>Bacteria</taxon>
        <taxon>Pseudomonadati</taxon>
        <taxon>Pseudomonadota</taxon>
        <taxon>Betaproteobacteria</taxon>
        <taxon>Burkholderiales</taxon>
        <taxon>Comamonadaceae</taxon>
        <taxon>Ottowia</taxon>
    </lineage>
</organism>
<dbReference type="EMBL" id="JBEPSH010000014">
    <property type="protein sequence ID" value="MET4580168.1"/>
    <property type="molecule type" value="Genomic_DNA"/>
</dbReference>
<evidence type="ECO:0000313" key="4">
    <source>
        <dbReference type="Proteomes" id="UP001549320"/>
    </source>
</evidence>
<gene>
    <name evidence="3" type="ORF">ABIE13_005307</name>
</gene>
<evidence type="ECO:0000256" key="2">
    <source>
        <dbReference type="SAM" id="Phobius"/>
    </source>
</evidence>
<evidence type="ECO:0000313" key="3">
    <source>
        <dbReference type="EMBL" id="MET4580168.1"/>
    </source>
</evidence>
<keyword evidence="2" id="KW-0472">Membrane</keyword>
<dbReference type="RefSeq" id="WP_354448889.1">
    <property type="nucleotide sequence ID" value="NZ_JBEPSH010000014.1"/>
</dbReference>
<proteinExistence type="predicted"/>
<dbReference type="Proteomes" id="UP001549320">
    <property type="component" value="Unassembled WGS sequence"/>
</dbReference>
<evidence type="ECO:0000256" key="1">
    <source>
        <dbReference type="SAM" id="MobiDB-lite"/>
    </source>
</evidence>
<feature type="compositionally biased region" description="Low complexity" evidence="1">
    <location>
        <begin position="78"/>
        <end position="93"/>
    </location>
</feature>
<comment type="caution">
    <text evidence="3">The sequence shown here is derived from an EMBL/GenBank/DDBJ whole genome shotgun (WGS) entry which is preliminary data.</text>
</comment>
<protein>
    <recommendedName>
        <fullName evidence="5">Nitrogen fixation protein FixH</fullName>
    </recommendedName>
</protein>
<keyword evidence="2" id="KW-1133">Transmembrane helix</keyword>
<keyword evidence="2" id="KW-0812">Transmembrane</keyword>
<accession>A0ABV2QI19</accession>
<sequence length="99" mass="10413">MSSIQTQRISSGPWWKYGHMWLVVGGPAVVVVASFITLYLAVTRPDPVYADAPRGVQVQPADENDPALTPAMQGRNHAASPASAKALAGTAPARQPGHP</sequence>
<feature type="region of interest" description="Disordered" evidence="1">
    <location>
        <begin position="49"/>
        <end position="99"/>
    </location>
</feature>
<evidence type="ECO:0008006" key="5">
    <source>
        <dbReference type="Google" id="ProtNLM"/>
    </source>
</evidence>
<keyword evidence="4" id="KW-1185">Reference proteome</keyword>